<dbReference type="AlphaFoldDB" id="A0A146G4J0"/>
<dbReference type="InParanoid" id="A0A146G4J0"/>
<organism evidence="1 2">
    <name type="scientific">Terrimicrobium sacchariphilum</name>
    <dbReference type="NCBI Taxonomy" id="690879"/>
    <lineage>
        <taxon>Bacteria</taxon>
        <taxon>Pseudomonadati</taxon>
        <taxon>Verrucomicrobiota</taxon>
        <taxon>Terrimicrobiia</taxon>
        <taxon>Terrimicrobiales</taxon>
        <taxon>Terrimicrobiaceae</taxon>
        <taxon>Terrimicrobium</taxon>
    </lineage>
</organism>
<gene>
    <name evidence="1" type="ORF">TSACC_2920</name>
</gene>
<protein>
    <submittedName>
        <fullName evidence="1">Uncharacterized protein</fullName>
    </submittedName>
</protein>
<proteinExistence type="predicted"/>
<evidence type="ECO:0000313" key="2">
    <source>
        <dbReference type="Proteomes" id="UP000076023"/>
    </source>
</evidence>
<dbReference type="EMBL" id="BDCO01000002">
    <property type="protein sequence ID" value="GAT32521.1"/>
    <property type="molecule type" value="Genomic_DNA"/>
</dbReference>
<comment type="caution">
    <text evidence="1">The sequence shown here is derived from an EMBL/GenBank/DDBJ whole genome shotgun (WGS) entry which is preliminary data.</text>
</comment>
<sequence>MLRYRKIEWKLADLKIGAAFVQLRHPVFLIHEVRQVILSEAQGNCLHLGDVLRSQLGYEAQPNSMVNIAVGAVHVAEEPQGGEAEGHGVGAGDGVVRLAEVLGDPGRMGKGSGL</sequence>
<dbReference type="STRING" id="690879.TSACC_2920"/>
<name>A0A146G4J0_TERSA</name>
<accession>A0A146G4J0</accession>
<dbReference type="Proteomes" id="UP000076023">
    <property type="component" value="Unassembled WGS sequence"/>
</dbReference>
<evidence type="ECO:0000313" key="1">
    <source>
        <dbReference type="EMBL" id="GAT32521.1"/>
    </source>
</evidence>
<reference evidence="2" key="1">
    <citation type="journal article" date="2017" name="Genome Announc.">
        <title>Draft Genome Sequence of Terrimicrobium sacchariphilum NM-5T, a Facultative Anaerobic Soil Bacterium of the Class Spartobacteria.</title>
        <authorList>
            <person name="Qiu Y.L."/>
            <person name="Tourlousse D.M."/>
            <person name="Matsuura N."/>
            <person name="Ohashi A."/>
            <person name="Sekiguchi Y."/>
        </authorList>
    </citation>
    <scope>NUCLEOTIDE SEQUENCE [LARGE SCALE GENOMIC DNA]</scope>
    <source>
        <strain evidence="2">NM-5</strain>
    </source>
</reference>
<dbReference type="RefSeq" id="WP_075078353.1">
    <property type="nucleotide sequence ID" value="NZ_BDCO01000002.1"/>
</dbReference>
<keyword evidence="2" id="KW-1185">Reference proteome</keyword>